<sequence>MPRLRVVAGPSTSELVPITANSGVPHPIMSDAFEGKILAYIKGFTDEQGRVLESEYFDREDRKGITWSIQVQGRFLRPISADDVMFGNTFDRPLKLPWGSGAALKFMKFVDPTLDHDLASSTQPWALSPLISTMPHFAHTHTDSSRSSSPMTHLDPGHPSPSVSPNGAHSATLSSPSCPPFPSSRSLTDDTSQLHLALQCPSYSPEVGSLSPSPSHSSDGHGPPSTSPSRDPDTKRSKRLSTGSIASIASHLSTGSADRRARRRTGKANKKEERLRELGARGERRAYFRDAERRREIVFGPEDVLTVDFCYGFLEFAPTLALQLPGGISFDLMHYWDGQPVRFVCCERKRGAHAEGETPWGRVLWCVAIELAADEQESEVD</sequence>
<accession>A0ACB8T6M7</accession>
<organism evidence="1 2">
    <name type="scientific">Artomyces pyxidatus</name>
    <dbReference type="NCBI Taxonomy" id="48021"/>
    <lineage>
        <taxon>Eukaryota</taxon>
        <taxon>Fungi</taxon>
        <taxon>Dikarya</taxon>
        <taxon>Basidiomycota</taxon>
        <taxon>Agaricomycotina</taxon>
        <taxon>Agaricomycetes</taxon>
        <taxon>Russulales</taxon>
        <taxon>Auriscalpiaceae</taxon>
        <taxon>Artomyces</taxon>
    </lineage>
</organism>
<gene>
    <name evidence="1" type="ORF">BV25DRAFT_311575</name>
</gene>
<comment type="caution">
    <text evidence="1">The sequence shown here is derived from an EMBL/GenBank/DDBJ whole genome shotgun (WGS) entry which is preliminary data.</text>
</comment>
<dbReference type="Proteomes" id="UP000814140">
    <property type="component" value="Unassembled WGS sequence"/>
</dbReference>
<evidence type="ECO:0000313" key="2">
    <source>
        <dbReference type="Proteomes" id="UP000814140"/>
    </source>
</evidence>
<reference evidence="1" key="1">
    <citation type="submission" date="2021-03" db="EMBL/GenBank/DDBJ databases">
        <authorList>
            <consortium name="DOE Joint Genome Institute"/>
            <person name="Ahrendt S."/>
            <person name="Looney B.P."/>
            <person name="Miyauchi S."/>
            <person name="Morin E."/>
            <person name="Drula E."/>
            <person name="Courty P.E."/>
            <person name="Chicoki N."/>
            <person name="Fauchery L."/>
            <person name="Kohler A."/>
            <person name="Kuo A."/>
            <person name="Labutti K."/>
            <person name="Pangilinan J."/>
            <person name="Lipzen A."/>
            <person name="Riley R."/>
            <person name="Andreopoulos W."/>
            <person name="He G."/>
            <person name="Johnson J."/>
            <person name="Barry K.W."/>
            <person name="Grigoriev I.V."/>
            <person name="Nagy L."/>
            <person name="Hibbett D."/>
            <person name="Henrissat B."/>
            <person name="Matheny P.B."/>
            <person name="Labbe J."/>
            <person name="Martin F."/>
        </authorList>
    </citation>
    <scope>NUCLEOTIDE SEQUENCE</scope>
    <source>
        <strain evidence="1">HHB10654</strain>
    </source>
</reference>
<protein>
    <submittedName>
        <fullName evidence="1">DUF1769-domain-containing protein</fullName>
    </submittedName>
</protein>
<keyword evidence="2" id="KW-1185">Reference proteome</keyword>
<evidence type="ECO:0000313" key="1">
    <source>
        <dbReference type="EMBL" id="KAI0064349.1"/>
    </source>
</evidence>
<dbReference type="EMBL" id="MU277199">
    <property type="protein sequence ID" value="KAI0064349.1"/>
    <property type="molecule type" value="Genomic_DNA"/>
</dbReference>
<proteinExistence type="predicted"/>
<name>A0ACB8T6M7_9AGAM</name>
<reference evidence="1" key="2">
    <citation type="journal article" date="2022" name="New Phytol.">
        <title>Evolutionary transition to the ectomycorrhizal habit in the genomes of a hyperdiverse lineage of mushroom-forming fungi.</title>
        <authorList>
            <person name="Looney B."/>
            <person name="Miyauchi S."/>
            <person name="Morin E."/>
            <person name="Drula E."/>
            <person name="Courty P.E."/>
            <person name="Kohler A."/>
            <person name="Kuo A."/>
            <person name="LaButti K."/>
            <person name="Pangilinan J."/>
            <person name="Lipzen A."/>
            <person name="Riley R."/>
            <person name="Andreopoulos W."/>
            <person name="He G."/>
            <person name="Johnson J."/>
            <person name="Nolan M."/>
            <person name="Tritt A."/>
            <person name="Barry K.W."/>
            <person name="Grigoriev I.V."/>
            <person name="Nagy L.G."/>
            <person name="Hibbett D."/>
            <person name="Henrissat B."/>
            <person name="Matheny P.B."/>
            <person name="Labbe J."/>
            <person name="Martin F.M."/>
        </authorList>
    </citation>
    <scope>NUCLEOTIDE SEQUENCE</scope>
    <source>
        <strain evidence="1">HHB10654</strain>
    </source>
</reference>